<dbReference type="EMBL" id="BSOW01000023">
    <property type="protein sequence ID" value="GLR89121.1"/>
    <property type="molecule type" value="Genomic_DNA"/>
</dbReference>
<keyword evidence="6" id="KW-1185">Reference proteome</keyword>
<sequence>MLQSDDIGGAPPMDFDAWRALLRSNCGRDVEVTTPNSFAGWIRPFNACGLEATSVKIRWGAANRGCSDHRAERRYRDVRCDGADHYLIMFQVAGQTEMTQIDQAAQLAEGDVALVDAARPVTYLSRLESPHWLTLRLPRKSVHSHLGFEPQGVVGRQGTRASRLLFDLIRDADMDAASSSADIYMQFAIYDLVGALFAPSDLPPISRSADKLFARISGVVKDGLANPDFGPVEVASEVGISLRYLQKLFTERTTTCSEFIYSLRLDHAAHLLHRRAAKGADQPLSEVAYACGFRDYAHFARRFRKRFGYSPGAHAVEGVVRSGTAESAFWARDGQSRAS</sequence>
<dbReference type="InterPro" id="IPR050204">
    <property type="entry name" value="AraC_XylS_family_regulators"/>
</dbReference>
<dbReference type="Pfam" id="PF12833">
    <property type="entry name" value="HTH_18"/>
    <property type="match status" value="1"/>
</dbReference>
<dbReference type="PRINTS" id="PR00032">
    <property type="entry name" value="HTHARAC"/>
</dbReference>
<name>A0ABQ6B8Z1_9BRAD</name>
<keyword evidence="2" id="KW-0238">DNA-binding</keyword>
<protein>
    <submittedName>
        <fullName evidence="5">AraC family transcriptional regulator</fullName>
    </submittedName>
</protein>
<dbReference type="InterPro" id="IPR009057">
    <property type="entry name" value="Homeodomain-like_sf"/>
</dbReference>
<dbReference type="InterPro" id="IPR035418">
    <property type="entry name" value="AraC-bd_2"/>
</dbReference>
<dbReference type="SMART" id="SM00342">
    <property type="entry name" value="HTH_ARAC"/>
    <property type="match status" value="1"/>
</dbReference>
<keyword evidence="1" id="KW-0805">Transcription regulation</keyword>
<evidence type="ECO:0000313" key="6">
    <source>
        <dbReference type="Proteomes" id="UP001156905"/>
    </source>
</evidence>
<dbReference type="InterPro" id="IPR020449">
    <property type="entry name" value="Tscrpt_reg_AraC-type_HTH"/>
</dbReference>
<reference evidence="6" key="1">
    <citation type="journal article" date="2019" name="Int. J. Syst. Evol. Microbiol.">
        <title>The Global Catalogue of Microorganisms (GCM) 10K type strain sequencing project: providing services to taxonomists for standard genome sequencing and annotation.</title>
        <authorList>
            <consortium name="The Broad Institute Genomics Platform"/>
            <consortium name="The Broad Institute Genome Sequencing Center for Infectious Disease"/>
            <person name="Wu L."/>
            <person name="Ma J."/>
        </authorList>
    </citation>
    <scope>NUCLEOTIDE SEQUENCE [LARGE SCALE GENOMIC DNA]</scope>
    <source>
        <strain evidence="6">NBRC 102520</strain>
    </source>
</reference>
<evidence type="ECO:0000256" key="1">
    <source>
        <dbReference type="ARBA" id="ARBA00023015"/>
    </source>
</evidence>
<dbReference type="PANTHER" id="PTHR46796">
    <property type="entry name" value="HTH-TYPE TRANSCRIPTIONAL ACTIVATOR RHAS-RELATED"/>
    <property type="match status" value="1"/>
</dbReference>
<evidence type="ECO:0000313" key="5">
    <source>
        <dbReference type="EMBL" id="GLR89121.1"/>
    </source>
</evidence>
<feature type="domain" description="HTH araC/xylS-type" evidence="4">
    <location>
        <begin position="214"/>
        <end position="317"/>
    </location>
</feature>
<proteinExistence type="predicted"/>
<evidence type="ECO:0000256" key="3">
    <source>
        <dbReference type="ARBA" id="ARBA00023163"/>
    </source>
</evidence>
<dbReference type="InterPro" id="IPR018060">
    <property type="entry name" value="HTH_AraC"/>
</dbReference>
<comment type="caution">
    <text evidence="5">The sequence shown here is derived from an EMBL/GenBank/DDBJ whole genome shotgun (WGS) entry which is preliminary data.</text>
</comment>
<dbReference type="PROSITE" id="PS01124">
    <property type="entry name" value="HTH_ARAC_FAMILY_2"/>
    <property type="match status" value="1"/>
</dbReference>
<organism evidence="5 6">
    <name type="scientific">Bradyrhizobium iriomotense</name>
    <dbReference type="NCBI Taxonomy" id="441950"/>
    <lineage>
        <taxon>Bacteria</taxon>
        <taxon>Pseudomonadati</taxon>
        <taxon>Pseudomonadota</taxon>
        <taxon>Alphaproteobacteria</taxon>
        <taxon>Hyphomicrobiales</taxon>
        <taxon>Nitrobacteraceae</taxon>
        <taxon>Bradyrhizobium</taxon>
    </lineage>
</organism>
<accession>A0ABQ6B8Z1</accession>
<evidence type="ECO:0000256" key="2">
    <source>
        <dbReference type="ARBA" id="ARBA00023125"/>
    </source>
</evidence>
<gene>
    <name evidence="5" type="ORF">GCM10007857_58340</name>
</gene>
<dbReference type="Pfam" id="PF14525">
    <property type="entry name" value="AraC_binding_2"/>
    <property type="match status" value="1"/>
</dbReference>
<dbReference type="Proteomes" id="UP001156905">
    <property type="component" value="Unassembled WGS sequence"/>
</dbReference>
<dbReference type="Gene3D" id="1.10.10.60">
    <property type="entry name" value="Homeodomain-like"/>
    <property type="match status" value="1"/>
</dbReference>
<dbReference type="PANTHER" id="PTHR46796:SF6">
    <property type="entry name" value="ARAC SUBFAMILY"/>
    <property type="match status" value="1"/>
</dbReference>
<evidence type="ECO:0000259" key="4">
    <source>
        <dbReference type="PROSITE" id="PS01124"/>
    </source>
</evidence>
<keyword evidence="3" id="KW-0804">Transcription</keyword>
<dbReference type="SUPFAM" id="SSF46689">
    <property type="entry name" value="Homeodomain-like"/>
    <property type="match status" value="1"/>
</dbReference>